<proteinExistence type="predicted"/>
<sequence>MLVATGPPPDSSQSSPCDSGFSHGIRVFNISQDRTTYFSISTMVDDQVMHDVASEKKVLSIKNPFGKKKFTVEIPVGGPQDGRVWETKALAAVRWFIADTLKPHMMVWLSGLPSKFANKELADELKAGLWATEKCIDELLDEVLRGCADCTAESFYEEIWNHVSDLLFPRHDWAELTQRLTPFMINHFTSIRCMLVVEANTCRRDALEQGNFFDHILSKRSG</sequence>
<evidence type="ECO:0000313" key="1">
    <source>
        <dbReference type="EMBL" id="KAJ1359507.1"/>
    </source>
</evidence>
<reference evidence="1" key="1">
    <citation type="submission" date="2021-06" db="EMBL/GenBank/DDBJ databases">
        <title>Parelaphostrongylus tenuis whole genome reference sequence.</title>
        <authorList>
            <person name="Garwood T.J."/>
            <person name="Larsen P.A."/>
            <person name="Fountain-Jones N.M."/>
            <person name="Garbe J.R."/>
            <person name="Macchietto M.G."/>
            <person name="Kania S.A."/>
            <person name="Gerhold R.W."/>
            <person name="Richards J.E."/>
            <person name="Wolf T.M."/>
        </authorList>
    </citation>
    <scope>NUCLEOTIDE SEQUENCE</scope>
    <source>
        <strain evidence="1">MNPRO001-30</strain>
        <tissue evidence="1">Meninges</tissue>
    </source>
</reference>
<organism evidence="1 2">
    <name type="scientific">Parelaphostrongylus tenuis</name>
    <name type="common">Meningeal worm</name>
    <dbReference type="NCBI Taxonomy" id="148309"/>
    <lineage>
        <taxon>Eukaryota</taxon>
        <taxon>Metazoa</taxon>
        <taxon>Ecdysozoa</taxon>
        <taxon>Nematoda</taxon>
        <taxon>Chromadorea</taxon>
        <taxon>Rhabditida</taxon>
        <taxon>Rhabditina</taxon>
        <taxon>Rhabditomorpha</taxon>
        <taxon>Strongyloidea</taxon>
        <taxon>Metastrongylidae</taxon>
        <taxon>Parelaphostrongylus</taxon>
    </lineage>
</organism>
<accession>A0AAD5MJ67</accession>
<dbReference type="EMBL" id="JAHQIW010003641">
    <property type="protein sequence ID" value="KAJ1359507.1"/>
    <property type="molecule type" value="Genomic_DNA"/>
</dbReference>
<comment type="caution">
    <text evidence="1">The sequence shown here is derived from an EMBL/GenBank/DDBJ whole genome shotgun (WGS) entry which is preliminary data.</text>
</comment>
<dbReference type="AlphaFoldDB" id="A0AAD5MJ67"/>
<dbReference type="Proteomes" id="UP001196413">
    <property type="component" value="Unassembled WGS sequence"/>
</dbReference>
<protein>
    <submittedName>
        <fullName evidence="1">Uncharacterized protein</fullName>
    </submittedName>
</protein>
<evidence type="ECO:0000313" key="2">
    <source>
        <dbReference type="Proteomes" id="UP001196413"/>
    </source>
</evidence>
<name>A0AAD5MJ67_PARTN</name>
<gene>
    <name evidence="1" type="ORF">KIN20_018264</name>
</gene>
<keyword evidence="2" id="KW-1185">Reference proteome</keyword>